<accession>A0A2P2N142</accession>
<dbReference type="AlphaFoldDB" id="A0A2P2N142"/>
<keyword evidence="1" id="KW-1133">Transmembrane helix</keyword>
<name>A0A2P2N142_RHIMU</name>
<reference evidence="2" key="1">
    <citation type="submission" date="2018-02" db="EMBL/GenBank/DDBJ databases">
        <title>Rhizophora mucronata_Transcriptome.</title>
        <authorList>
            <person name="Meera S.P."/>
            <person name="Sreeshan A."/>
            <person name="Augustine A."/>
        </authorList>
    </citation>
    <scope>NUCLEOTIDE SEQUENCE</scope>
    <source>
        <tissue evidence="2">Leaf</tissue>
    </source>
</reference>
<evidence type="ECO:0000256" key="1">
    <source>
        <dbReference type="SAM" id="Phobius"/>
    </source>
</evidence>
<protein>
    <submittedName>
        <fullName evidence="2">Uncharacterized protein</fullName>
    </submittedName>
</protein>
<proteinExistence type="predicted"/>
<sequence>MIICVKWNSKCLLQISSCRNHYFTYIFFFLYPYLFFSCKSCLQLTCLLLKNPCGSSFMTYYSYIAFENWLPYSESHPDFAQLCHSYHLKAFT</sequence>
<evidence type="ECO:0000313" key="2">
    <source>
        <dbReference type="EMBL" id="MBX36197.1"/>
    </source>
</evidence>
<dbReference type="EMBL" id="GGEC01055713">
    <property type="protein sequence ID" value="MBX36197.1"/>
    <property type="molecule type" value="Transcribed_RNA"/>
</dbReference>
<keyword evidence="1" id="KW-0812">Transmembrane</keyword>
<feature type="transmembrane region" description="Helical" evidence="1">
    <location>
        <begin position="22"/>
        <end position="42"/>
    </location>
</feature>
<keyword evidence="1" id="KW-0472">Membrane</keyword>
<organism evidence="2">
    <name type="scientific">Rhizophora mucronata</name>
    <name type="common">Asiatic mangrove</name>
    <dbReference type="NCBI Taxonomy" id="61149"/>
    <lineage>
        <taxon>Eukaryota</taxon>
        <taxon>Viridiplantae</taxon>
        <taxon>Streptophyta</taxon>
        <taxon>Embryophyta</taxon>
        <taxon>Tracheophyta</taxon>
        <taxon>Spermatophyta</taxon>
        <taxon>Magnoliopsida</taxon>
        <taxon>eudicotyledons</taxon>
        <taxon>Gunneridae</taxon>
        <taxon>Pentapetalae</taxon>
        <taxon>rosids</taxon>
        <taxon>fabids</taxon>
        <taxon>Malpighiales</taxon>
        <taxon>Rhizophoraceae</taxon>
        <taxon>Rhizophora</taxon>
    </lineage>
</organism>